<keyword evidence="3" id="KW-1003">Cell membrane</keyword>
<keyword evidence="4 12" id="KW-0808">Transferase</keyword>
<comment type="subcellular location">
    <subcellularLocation>
        <location evidence="1">Cell membrane</location>
        <topology evidence="1">Multi-pass membrane protein</topology>
    </subcellularLocation>
</comment>
<dbReference type="Pfam" id="PF01040">
    <property type="entry name" value="UbiA"/>
    <property type="match status" value="1"/>
</dbReference>
<dbReference type="InterPro" id="IPR006369">
    <property type="entry name" value="Protohaem_IX_farnesylTrfase"/>
</dbReference>
<keyword evidence="8 11" id="KW-0472">Membrane</keyword>
<dbReference type="PANTHER" id="PTHR43448">
    <property type="entry name" value="PROTOHEME IX FARNESYLTRANSFERASE, MITOCHONDRIAL"/>
    <property type="match status" value="1"/>
</dbReference>
<sequence length="293" mass="31415">MLVAIRVTTSLLKLRIGVAIALSALAGMAATQGPGLTLAQVLAFALAVLGASSAAGAFNHYYERDLDRLMARTRTRPFASGLLKPGWIWPFSFLALLVASLVLAYAVAGGLATMFIFLGAFTYGVVYTVWLKRRSVWNIVVGGLAGSFALLAGAAAVDPLLQPAPIFLAIVMFLWTPPHFWSLAAAKSRDYTTADVPMLPLTASQRFWTLAILAHTAALAVLSLVPLAYGMGLIYGIGATAGGTFFLWRSWQLYRVPTRKTAMANFRASLVQLTLLIAAVPADKALRIVPWFV</sequence>
<dbReference type="GO" id="GO:0006783">
    <property type="term" value="P:heme biosynthetic process"/>
    <property type="evidence" value="ECO:0007669"/>
    <property type="project" value="UniProtKB-KW"/>
</dbReference>
<dbReference type="CDD" id="cd13957">
    <property type="entry name" value="PT_UbiA_Cox10"/>
    <property type="match status" value="1"/>
</dbReference>
<dbReference type="EMBL" id="UOEM01000067">
    <property type="protein sequence ID" value="VAW13922.1"/>
    <property type="molecule type" value="Genomic_DNA"/>
</dbReference>
<evidence type="ECO:0000256" key="6">
    <source>
        <dbReference type="ARBA" id="ARBA00022989"/>
    </source>
</evidence>
<feature type="transmembrane region" description="Helical" evidence="11">
    <location>
        <begin position="137"/>
        <end position="157"/>
    </location>
</feature>
<feature type="transmembrane region" description="Helical" evidence="11">
    <location>
        <begin position="111"/>
        <end position="130"/>
    </location>
</feature>
<accession>A0A3B0THH0</accession>
<dbReference type="InterPro" id="IPR044878">
    <property type="entry name" value="UbiA_sf"/>
</dbReference>
<organism evidence="12">
    <name type="scientific">hydrothermal vent metagenome</name>
    <dbReference type="NCBI Taxonomy" id="652676"/>
    <lineage>
        <taxon>unclassified sequences</taxon>
        <taxon>metagenomes</taxon>
        <taxon>ecological metagenomes</taxon>
    </lineage>
</organism>
<dbReference type="Gene3D" id="1.10.357.140">
    <property type="entry name" value="UbiA prenyltransferase"/>
    <property type="match status" value="1"/>
</dbReference>
<name>A0A3B0THH0_9ZZZZ</name>
<protein>
    <recommendedName>
        <fullName evidence="9">Protoheme IX farnesyltransferase</fullName>
    </recommendedName>
    <alternativeName>
        <fullName evidence="10">Heme B farnesyltransferase</fullName>
    </alternativeName>
</protein>
<feature type="transmembrane region" description="Helical" evidence="11">
    <location>
        <begin position="207"/>
        <end position="227"/>
    </location>
</feature>
<evidence type="ECO:0000256" key="5">
    <source>
        <dbReference type="ARBA" id="ARBA00022692"/>
    </source>
</evidence>
<proteinExistence type="inferred from homology"/>
<evidence type="ECO:0000256" key="11">
    <source>
        <dbReference type="SAM" id="Phobius"/>
    </source>
</evidence>
<feature type="transmembrane region" description="Helical" evidence="11">
    <location>
        <begin position="82"/>
        <end position="105"/>
    </location>
</feature>
<dbReference type="NCBIfam" id="TIGR01473">
    <property type="entry name" value="cyoE_ctaB"/>
    <property type="match status" value="1"/>
</dbReference>
<dbReference type="GO" id="GO:0005886">
    <property type="term" value="C:plasma membrane"/>
    <property type="evidence" value="ECO:0007669"/>
    <property type="project" value="UniProtKB-SubCell"/>
</dbReference>
<evidence type="ECO:0000256" key="4">
    <source>
        <dbReference type="ARBA" id="ARBA00022679"/>
    </source>
</evidence>
<feature type="transmembrane region" description="Helical" evidence="11">
    <location>
        <begin position="233"/>
        <end position="251"/>
    </location>
</feature>
<evidence type="ECO:0000313" key="12">
    <source>
        <dbReference type="EMBL" id="VAW13922.1"/>
    </source>
</evidence>
<evidence type="ECO:0000256" key="7">
    <source>
        <dbReference type="ARBA" id="ARBA00023133"/>
    </source>
</evidence>
<evidence type="ECO:0000256" key="8">
    <source>
        <dbReference type="ARBA" id="ARBA00023136"/>
    </source>
</evidence>
<evidence type="ECO:0000256" key="3">
    <source>
        <dbReference type="ARBA" id="ARBA00022475"/>
    </source>
</evidence>
<gene>
    <name evidence="12" type="ORF">MNBD_ALPHA09-53</name>
</gene>
<reference evidence="12" key="1">
    <citation type="submission" date="2018-06" db="EMBL/GenBank/DDBJ databases">
        <authorList>
            <person name="Zhirakovskaya E."/>
        </authorList>
    </citation>
    <scope>NUCLEOTIDE SEQUENCE</scope>
</reference>
<evidence type="ECO:0000256" key="1">
    <source>
        <dbReference type="ARBA" id="ARBA00004651"/>
    </source>
</evidence>
<dbReference type="HAMAP" id="MF_00154">
    <property type="entry name" value="CyoE_CtaB"/>
    <property type="match status" value="1"/>
</dbReference>
<keyword evidence="6 11" id="KW-1133">Transmembrane helix</keyword>
<dbReference type="AlphaFoldDB" id="A0A3B0THH0"/>
<dbReference type="InterPro" id="IPR030470">
    <property type="entry name" value="UbiA_prenylTrfase_CS"/>
</dbReference>
<dbReference type="PANTHER" id="PTHR43448:SF7">
    <property type="entry name" value="4-HYDROXYBENZOATE SOLANESYLTRANSFERASE"/>
    <property type="match status" value="1"/>
</dbReference>
<evidence type="ECO:0000256" key="2">
    <source>
        <dbReference type="ARBA" id="ARBA00004919"/>
    </source>
</evidence>
<dbReference type="InterPro" id="IPR000537">
    <property type="entry name" value="UbiA_prenyltransferase"/>
</dbReference>
<keyword evidence="5 11" id="KW-0812">Transmembrane</keyword>
<keyword evidence="7" id="KW-0350">Heme biosynthesis</keyword>
<feature type="transmembrane region" description="Helical" evidence="11">
    <location>
        <begin position="12"/>
        <end position="30"/>
    </location>
</feature>
<evidence type="ECO:0000256" key="10">
    <source>
        <dbReference type="ARBA" id="ARBA00042475"/>
    </source>
</evidence>
<dbReference type="GO" id="GO:0008495">
    <property type="term" value="F:protoheme IX farnesyltransferase activity"/>
    <property type="evidence" value="ECO:0007669"/>
    <property type="project" value="InterPro"/>
</dbReference>
<feature type="transmembrane region" description="Helical" evidence="11">
    <location>
        <begin position="163"/>
        <end position="186"/>
    </location>
</feature>
<dbReference type="PROSITE" id="PS00943">
    <property type="entry name" value="UBIA"/>
    <property type="match status" value="1"/>
</dbReference>
<comment type="pathway">
    <text evidence="2">Porphyrin-containing compound metabolism; heme O biosynthesis; heme O from protoheme: step 1/1.</text>
</comment>
<feature type="transmembrane region" description="Helical" evidence="11">
    <location>
        <begin position="42"/>
        <end position="62"/>
    </location>
</feature>
<evidence type="ECO:0000256" key="9">
    <source>
        <dbReference type="ARBA" id="ARBA00040810"/>
    </source>
</evidence>